<evidence type="ECO:0000313" key="3">
    <source>
        <dbReference type="Proteomes" id="UP000541610"/>
    </source>
</evidence>
<sequence>MASEISSLLNELWASLNATAVDGGRIEIPDTLLSAGPSTMVEAIDWRMDWWWIFLPSCIALLAVTVLANNYENTTLAIGIGSIAAIAGACLESLNTWGRNNWTAFSSQNYFDPNGLFIGAFAGAPVVITSLVVVGVLLIQLVTLALQSKAVRMRAAQSEKRKSE</sequence>
<comment type="caution">
    <text evidence="2">The sequence shown here is derived from an EMBL/GenBank/DDBJ whole genome shotgun (WGS) entry which is preliminary data.</text>
</comment>
<evidence type="ECO:0008006" key="4">
    <source>
        <dbReference type="Google" id="ProtNLM"/>
    </source>
</evidence>
<keyword evidence="1" id="KW-0472">Membrane</keyword>
<dbReference type="InterPro" id="IPR026721">
    <property type="entry name" value="TMEM18"/>
</dbReference>
<protein>
    <recommendedName>
        <fullName evidence="4">Transmembrane protein 18</fullName>
    </recommendedName>
</protein>
<dbReference type="EMBL" id="JABANP010000190">
    <property type="protein sequence ID" value="KAF4687307.1"/>
    <property type="molecule type" value="Genomic_DNA"/>
</dbReference>
<feature type="transmembrane region" description="Helical" evidence="1">
    <location>
        <begin position="75"/>
        <end position="97"/>
    </location>
</feature>
<feature type="transmembrane region" description="Helical" evidence="1">
    <location>
        <begin position="117"/>
        <end position="146"/>
    </location>
</feature>
<dbReference type="OrthoDB" id="411535at2759"/>
<proteinExistence type="predicted"/>
<keyword evidence="1" id="KW-1133">Transmembrane helix</keyword>
<reference evidence="2 3" key="1">
    <citation type="submission" date="2020-04" db="EMBL/GenBank/DDBJ databases">
        <title>Perkinsus olseni comparative genomics.</title>
        <authorList>
            <person name="Bogema D.R."/>
        </authorList>
    </citation>
    <scope>NUCLEOTIDE SEQUENCE [LARGE SCALE GENOMIC DNA]</scope>
    <source>
        <strain evidence="2">00978-12</strain>
    </source>
</reference>
<dbReference type="Proteomes" id="UP000541610">
    <property type="component" value="Unassembled WGS sequence"/>
</dbReference>
<keyword evidence="1" id="KW-0812">Transmembrane</keyword>
<evidence type="ECO:0000313" key="2">
    <source>
        <dbReference type="EMBL" id="KAF4687307.1"/>
    </source>
</evidence>
<dbReference type="AlphaFoldDB" id="A0A7J6NUT5"/>
<organism evidence="2 3">
    <name type="scientific">Perkinsus olseni</name>
    <name type="common">Perkinsus atlanticus</name>
    <dbReference type="NCBI Taxonomy" id="32597"/>
    <lineage>
        <taxon>Eukaryota</taxon>
        <taxon>Sar</taxon>
        <taxon>Alveolata</taxon>
        <taxon>Perkinsozoa</taxon>
        <taxon>Perkinsea</taxon>
        <taxon>Perkinsida</taxon>
        <taxon>Perkinsidae</taxon>
        <taxon>Perkinsus</taxon>
    </lineage>
</organism>
<accession>A0A7J6NUT5</accession>
<gene>
    <name evidence="2" type="ORF">FOZ60_004131</name>
</gene>
<feature type="transmembrane region" description="Helical" evidence="1">
    <location>
        <begin position="50"/>
        <end position="68"/>
    </location>
</feature>
<name>A0A7J6NUT5_PEROL</name>
<evidence type="ECO:0000256" key="1">
    <source>
        <dbReference type="SAM" id="Phobius"/>
    </source>
</evidence>
<dbReference type="Pfam" id="PF14770">
    <property type="entry name" value="TMEM18"/>
    <property type="match status" value="1"/>
</dbReference>